<dbReference type="InterPro" id="IPR050572">
    <property type="entry name" value="Fe-S_Ferredoxin"/>
</dbReference>
<keyword evidence="3" id="KW-0408">Iron</keyword>
<feature type="domain" description="4Fe-4S ferredoxin-type" evidence="5">
    <location>
        <begin position="461"/>
        <end position="492"/>
    </location>
</feature>
<dbReference type="Proteomes" id="UP001156690">
    <property type="component" value="Unassembled WGS sequence"/>
</dbReference>
<evidence type="ECO:0000313" key="7">
    <source>
        <dbReference type="Proteomes" id="UP001156690"/>
    </source>
</evidence>
<accession>A0AAV5NKX1</accession>
<dbReference type="Gene3D" id="3.30.70.20">
    <property type="match status" value="2"/>
</dbReference>
<dbReference type="AlphaFoldDB" id="A0AAV5NKX1"/>
<evidence type="ECO:0000259" key="5">
    <source>
        <dbReference type="PROSITE" id="PS51379"/>
    </source>
</evidence>
<dbReference type="EMBL" id="BSNX01000001">
    <property type="protein sequence ID" value="GLQ70697.1"/>
    <property type="molecule type" value="Genomic_DNA"/>
</dbReference>
<dbReference type="GO" id="GO:0051539">
    <property type="term" value="F:4 iron, 4 sulfur cluster binding"/>
    <property type="evidence" value="ECO:0007669"/>
    <property type="project" value="UniProtKB-KW"/>
</dbReference>
<dbReference type="PROSITE" id="PS00198">
    <property type="entry name" value="4FE4S_FER_1"/>
    <property type="match status" value="1"/>
</dbReference>
<dbReference type="InterPro" id="IPR017896">
    <property type="entry name" value="4Fe4S_Fe-S-bd"/>
</dbReference>
<gene>
    <name evidence="6" type="ORF">GCM10007932_00570</name>
</gene>
<dbReference type="Pfam" id="PF12838">
    <property type="entry name" value="Fer4_7"/>
    <property type="match status" value="1"/>
</dbReference>
<organism evidence="6 7">
    <name type="scientific">Vibrio penaeicida</name>
    <dbReference type="NCBI Taxonomy" id="104609"/>
    <lineage>
        <taxon>Bacteria</taxon>
        <taxon>Pseudomonadati</taxon>
        <taxon>Pseudomonadota</taxon>
        <taxon>Gammaproteobacteria</taxon>
        <taxon>Vibrionales</taxon>
        <taxon>Vibrionaceae</taxon>
        <taxon>Vibrio</taxon>
    </lineage>
</organism>
<proteinExistence type="predicted"/>
<evidence type="ECO:0000256" key="4">
    <source>
        <dbReference type="ARBA" id="ARBA00023014"/>
    </source>
</evidence>
<name>A0AAV5NKX1_9VIBR</name>
<dbReference type="SUPFAM" id="SSF54862">
    <property type="entry name" value="4Fe-4S ferredoxins"/>
    <property type="match status" value="1"/>
</dbReference>
<sequence>MEHKAMLEPKAMLKQKIQNASSVNGRARAAALTNTVELTNLIPPTVSYHSGGHTLVIGPFSILSEIEMQLDSLSSLTLLCTEQDADRSQLIDPSRLYFGQQPNVQGFLGAFKVTVNHHGTDVNLATAAIGHDCFDIVLDMTLNGIMSEEVPVPGYFPCGRGYPTLPEALESIPDLMGTFDKPKYFRLDTDKCAHSSRGIKGCDRCVDACPAGALTSDGNDQIGHKIQINPYLCQGVGTCATACPTEAIHYAIPEPVQTQSFVEKLLANYKEAGGENPIILFCSSRHESYNAMALDSLPDNVIPVELEELPSVGMDTWFAALVNSAGQVMFAASKKMPPTILRVLGQEVDTAQTLLSQMNLDPSRIQILYLEELKDGEPILRDSHQMPSLLSTPVGVLNGSKRERLYLALDSLAASHIPVQTITNIPTSAPFGNVSCVGKDCTLCMGCVAVCPTGALHNDGVSPQLNFVEQDCIQCGMCEKACPENALTLTPRFNWDATQRKQVQVIHQEKAAECLRCGKQFAPQSMIDMLQNKLRGHSHFSDELAINRIAMCEDCRVVDMFNSLADQPEKQLNV</sequence>
<keyword evidence="1" id="KW-0004">4Fe-4S</keyword>
<protein>
    <submittedName>
        <fullName evidence="6">(Fe-S)-binding protein</fullName>
    </submittedName>
</protein>
<reference evidence="7" key="1">
    <citation type="journal article" date="2019" name="Int. J. Syst. Evol. Microbiol.">
        <title>The Global Catalogue of Microorganisms (GCM) 10K type strain sequencing project: providing services to taxonomists for standard genome sequencing and annotation.</title>
        <authorList>
            <consortium name="The Broad Institute Genomics Platform"/>
            <consortium name="The Broad Institute Genome Sequencing Center for Infectious Disease"/>
            <person name="Wu L."/>
            <person name="Ma J."/>
        </authorList>
    </citation>
    <scope>NUCLEOTIDE SEQUENCE [LARGE SCALE GENOMIC DNA]</scope>
    <source>
        <strain evidence="7">NBRC 15640</strain>
    </source>
</reference>
<keyword evidence="2" id="KW-0479">Metal-binding</keyword>
<keyword evidence="4" id="KW-0411">Iron-sulfur</keyword>
<evidence type="ECO:0000256" key="2">
    <source>
        <dbReference type="ARBA" id="ARBA00022723"/>
    </source>
</evidence>
<dbReference type="PROSITE" id="PS51379">
    <property type="entry name" value="4FE4S_FER_2"/>
    <property type="match status" value="4"/>
</dbReference>
<keyword evidence="7" id="KW-1185">Reference proteome</keyword>
<evidence type="ECO:0000256" key="3">
    <source>
        <dbReference type="ARBA" id="ARBA00023004"/>
    </source>
</evidence>
<evidence type="ECO:0000256" key="1">
    <source>
        <dbReference type="ARBA" id="ARBA00022485"/>
    </source>
</evidence>
<feature type="domain" description="4Fe-4S ferredoxin-type" evidence="5">
    <location>
        <begin position="224"/>
        <end position="253"/>
    </location>
</feature>
<dbReference type="Pfam" id="PF13187">
    <property type="entry name" value="Fer4_9"/>
    <property type="match status" value="1"/>
</dbReference>
<dbReference type="InterPro" id="IPR017900">
    <property type="entry name" value="4Fe4S_Fe_S_CS"/>
</dbReference>
<dbReference type="PANTHER" id="PTHR43687">
    <property type="entry name" value="ADENYLYLSULFATE REDUCTASE, BETA SUBUNIT"/>
    <property type="match status" value="1"/>
</dbReference>
<feature type="domain" description="4Fe-4S ferredoxin-type" evidence="5">
    <location>
        <begin position="432"/>
        <end position="460"/>
    </location>
</feature>
<dbReference type="GO" id="GO:0046872">
    <property type="term" value="F:metal ion binding"/>
    <property type="evidence" value="ECO:0007669"/>
    <property type="project" value="UniProtKB-KW"/>
</dbReference>
<comment type="caution">
    <text evidence="6">The sequence shown here is derived from an EMBL/GenBank/DDBJ whole genome shotgun (WGS) entry which is preliminary data.</text>
</comment>
<evidence type="ECO:0000313" key="6">
    <source>
        <dbReference type="EMBL" id="GLQ70697.1"/>
    </source>
</evidence>
<feature type="domain" description="4Fe-4S ferredoxin-type" evidence="5">
    <location>
        <begin position="183"/>
        <end position="219"/>
    </location>
</feature>
<dbReference type="PANTHER" id="PTHR43687:SF4">
    <property type="entry name" value="BLR5484 PROTEIN"/>
    <property type="match status" value="1"/>
</dbReference>